<reference evidence="2" key="2">
    <citation type="submission" date="2021-04" db="EMBL/GenBank/DDBJ databases">
        <authorList>
            <person name="Gilroy R."/>
        </authorList>
    </citation>
    <scope>NUCLEOTIDE SEQUENCE</scope>
    <source>
        <strain evidence="2">CHK33-5263</strain>
    </source>
</reference>
<dbReference type="Gene3D" id="3.20.20.190">
    <property type="entry name" value="Phosphatidylinositol (PI) phosphodiesterase"/>
    <property type="match status" value="1"/>
</dbReference>
<protein>
    <submittedName>
        <fullName evidence="2">Glycerophosphodiester phosphodiesterase</fullName>
    </submittedName>
</protein>
<sequence length="246" mass="27484">MKLPDFLTHTPIAHRGLHDERYPENSLAAFENAIRHGYAVETDVHFSKDRQLIVFHDALLARMTGQVGAVAECTAAELTKLHLAGSEQRIPLFQDALACLSGRAPLLLEIKDMPGVPADTVARAVREAMRTFSGEYAVQSFQPAYVQAYKKLCPEIACGILGSGEAMKKSDFGGSPVWRIKAFAVRNLSLRWAEKLDFLSYRAEDYPSPALTSYPKTKLAWTVRSQEEADRLKPYVDNIIFEHFLA</sequence>
<evidence type="ECO:0000259" key="1">
    <source>
        <dbReference type="PROSITE" id="PS51704"/>
    </source>
</evidence>
<dbReference type="Pfam" id="PF03009">
    <property type="entry name" value="GDPD"/>
    <property type="match status" value="1"/>
</dbReference>
<reference evidence="2" key="1">
    <citation type="journal article" date="2021" name="PeerJ">
        <title>Extensive microbial diversity within the chicken gut microbiome revealed by metagenomics and culture.</title>
        <authorList>
            <person name="Gilroy R."/>
            <person name="Ravi A."/>
            <person name="Getino M."/>
            <person name="Pursley I."/>
            <person name="Horton D.L."/>
            <person name="Alikhan N.F."/>
            <person name="Baker D."/>
            <person name="Gharbi K."/>
            <person name="Hall N."/>
            <person name="Watson M."/>
            <person name="Adriaenssens E.M."/>
            <person name="Foster-Nyarko E."/>
            <person name="Jarju S."/>
            <person name="Secka A."/>
            <person name="Antonio M."/>
            <person name="Oren A."/>
            <person name="Chaudhuri R.R."/>
            <person name="La Ragione R."/>
            <person name="Hildebrand F."/>
            <person name="Pallen M.J."/>
        </authorList>
    </citation>
    <scope>NUCLEOTIDE SEQUENCE</scope>
    <source>
        <strain evidence="2">CHK33-5263</strain>
    </source>
</reference>
<evidence type="ECO:0000313" key="3">
    <source>
        <dbReference type="Proteomes" id="UP000824044"/>
    </source>
</evidence>
<dbReference type="InterPro" id="IPR017946">
    <property type="entry name" value="PLC-like_Pdiesterase_TIM-brl"/>
</dbReference>
<dbReference type="PROSITE" id="PS51704">
    <property type="entry name" value="GP_PDE"/>
    <property type="match status" value="1"/>
</dbReference>
<evidence type="ECO:0000313" key="2">
    <source>
        <dbReference type="EMBL" id="HIZ23858.1"/>
    </source>
</evidence>
<name>A0A9D2DVI0_9FIRM</name>
<dbReference type="InterPro" id="IPR030395">
    <property type="entry name" value="GP_PDE_dom"/>
</dbReference>
<dbReference type="Proteomes" id="UP000824044">
    <property type="component" value="Unassembled WGS sequence"/>
</dbReference>
<comment type="caution">
    <text evidence="2">The sequence shown here is derived from an EMBL/GenBank/DDBJ whole genome shotgun (WGS) entry which is preliminary data.</text>
</comment>
<dbReference type="SUPFAM" id="SSF51695">
    <property type="entry name" value="PLC-like phosphodiesterases"/>
    <property type="match status" value="1"/>
</dbReference>
<dbReference type="PANTHER" id="PTHR46211">
    <property type="entry name" value="GLYCEROPHOSPHORYL DIESTER PHOSPHODIESTERASE"/>
    <property type="match status" value="1"/>
</dbReference>
<dbReference type="GO" id="GO:0006629">
    <property type="term" value="P:lipid metabolic process"/>
    <property type="evidence" value="ECO:0007669"/>
    <property type="project" value="InterPro"/>
</dbReference>
<dbReference type="PANTHER" id="PTHR46211:SF1">
    <property type="entry name" value="GLYCEROPHOSPHODIESTER PHOSPHODIESTERASE, CYTOPLASMIC"/>
    <property type="match status" value="1"/>
</dbReference>
<accession>A0A9D2DVI0</accession>
<organism evidence="2 3">
    <name type="scientific">Candidatus Gallimonas intestinigallinarum</name>
    <dbReference type="NCBI Taxonomy" id="2838604"/>
    <lineage>
        <taxon>Bacteria</taxon>
        <taxon>Bacillati</taxon>
        <taxon>Bacillota</taxon>
        <taxon>Clostridia</taxon>
        <taxon>Candidatus Gallimonas</taxon>
    </lineage>
</organism>
<dbReference type="GO" id="GO:0008081">
    <property type="term" value="F:phosphoric diester hydrolase activity"/>
    <property type="evidence" value="ECO:0007669"/>
    <property type="project" value="InterPro"/>
</dbReference>
<dbReference type="AlphaFoldDB" id="A0A9D2DVI0"/>
<feature type="domain" description="GP-PDE" evidence="1">
    <location>
        <begin position="9"/>
        <end position="246"/>
    </location>
</feature>
<gene>
    <name evidence="2" type="ORF">H9812_00040</name>
</gene>
<dbReference type="EMBL" id="DXBS01000001">
    <property type="protein sequence ID" value="HIZ23858.1"/>
    <property type="molecule type" value="Genomic_DNA"/>
</dbReference>
<proteinExistence type="predicted"/>